<sequence length="73" mass="8377">MPPSDGVASDCGRYRRAAFDGQPDAGRYLQQRRRRSILAGVRKRWPWVKHIADRDQLKLMARAAYLDFCRAAG</sequence>
<name>A0ABM9DT98_9HYPH</name>
<gene>
    <name evidence="1" type="ORF">MES5069_220135</name>
</gene>
<evidence type="ECO:0000313" key="1">
    <source>
        <dbReference type="EMBL" id="CAH2399384.1"/>
    </source>
</evidence>
<dbReference type="Proteomes" id="UP001153050">
    <property type="component" value="Unassembled WGS sequence"/>
</dbReference>
<comment type="caution">
    <text evidence="1">The sequence shown here is derived from an EMBL/GenBank/DDBJ whole genome shotgun (WGS) entry which is preliminary data.</text>
</comment>
<dbReference type="EMBL" id="CAKXZT010000116">
    <property type="protein sequence ID" value="CAH2399384.1"/>
    <property type="molecule type" value="Genomic_DNA"/>
</dbReference>
<protein>
    <submittedName>
        <fullName evidence="1">Uncharacterized protein</fullName>
    </submittedName>
</protein>
<reference evidence="1 2" key="1">
    <citation type="submission" date="2022-03" db="EMBL/GenBank/DDBJ databases">
        <authorList>
            <person name="Brunel B."/>
        </authorList>
    </citation>
    <scope>NUCLEOTIDE SEQUENCE [LARGE SCALE GENOMIC DNA]</scope>
    <source>
        <strain evidence="1">STM5069sample</strain>
    </source>
</reference>
<proteinExistence type="predicted"/>
<organism evidence="1 2">
    <name type="scientific">Mesorhizobium escarrei</name>
    <dbReference type="NCBI Taxonomy" id="666018"/>
    <lineage>
        <taxon>Bacteria</taxon>
        <taxon>Pseudomonadati</taxon>
        <taxon>Pseudomonadota</taxon>
        <taxon>Alphaproteobacteria</taxon>
        <taxon>Hyphomicrobiales</taxon>
        <taxon>Phyllobacteriaceae</taxon>
        <taxon>Mesorhizobium</taxon>
    </lineage>
</organism>
<accession>A0ABM9DT98</accession>
<keyword evidence="2" id="KW-1185">Reference proteome</keyword>
<evidence type="ECO:0000313" key="2">
    <source>
        <dbReference type="Proteomes" id="UP001153050"/>
    </source>
</evidence>